<dbReference type="InterPro" id="IPR036380">
    <property type="entry name" value="Isochorismatase-like_sf"/>
</dbReference>
<dbReference type="InterPro" id="IPR052347">
    <property type="entry name" value="Isochorismatase_Nicotinamidase"/>
</dbReference>
<accession>A0A5C1PW90</accession>
<dbReference type="OrthoDB" id="9791276at2"/>
<dbReference type="Gene3D" id="3.40.50.850">
    <property type="entry name" value="Isochorismatase-like"/>
    <property type="match status" value="1"/>
</dbReference>
<dbReference type="EMBL" id="JBEPLS010000009">
    <property type="protein sequence ID" value="MET3604786.1"/>
    <property type="molecule type" value="Genomic_DNA"/>
</dbReference>
<evidence type="ECO:0000313" key="4">
    <source>
        <dbReference type="EMBL" id="QEM99440.1"/>
    </source>
</evidence>
<protein>
    <submittedName>
        <fullName evidence="4">Isochorismatase family protein</fullName>
    </submittedName>
    <submittedName>
        <fullName evidence="3">Nicotinamidase-related amidase</fullName>
    </submittedName>
</protein>
<dbReference type="SUPFAM" id="SSF52499">
    <property type="entry name" value="Isochorismatase-like hydrolases"/>
    <property type="match status" value="1"/>
</dbReference>
<reference evidence="4 5" key="1">
    <citation type="submission" date="2019-02" db="EMBL/GenBank/DDBJ databases">
        <title>Complete Genome Sequence and Methylome Analysis of Sphaerotilus natans subsp. sulfidivorans D-507.</title>
        <authorList>
            <person name="Fomenkov A."/>
            <person name="Gridneva E."/>
            <person name="Smolyakov D."/>
            <person name="Dubinina G."/>
            <person name="Vincze T."/>
            <person name="Grabovich M."/>
            <person name="Roberts R.J."/>
        </authorList>
    </citation>
    <scope>NUCLEOTIDE SEQUENCE [LARGE SCALE GENOMIC DNA]</scope>
    <source>
        <strain evidence="4 5">D-507</strain>
    </source>
</reference>
<dbReference type="AlphaFoldDB" id="A0A5C1PW90"/>
<dbReference type="RefSeq" id="WP_149502179.1">
    <property type="nucleotide sequence ID" value="NZ_CP035708.1"/>
</dbReference>
<dbReference type="Proteomes" id="UP000323522">
    <property type="component" value="Chromosome"/>
</dbReference>
<sequence>MTTNLPALHLLLIDAQNDFCDLPASAQGTPALPVPGADADLRRVAELLRRAADRIDALTLTLDTHHRRDIAHPGFWWAHAPGQEVAPFTPITAAQVRAGQFQPRDPAALPRVLAYLDALEAQGRYTLMVWPVHCELGTWGHQLHAAVREACAEWELRRQRASHVVFKGLNPWTEHYSALQAEVPDADDPDTGLNRALIARLDGPGRLLIAGEAGSHCVRATVEHLVDHLPDATPERLARITLLTDAISSVAGFEAHQADFFADMARRGLRLATCAEVLSEVLP</sequence>
<dbReference type="Proteomes" id="UP001549111">
    <property type="component" value="Unassembled WGS sequence"/>
</dbReference>
<evidence type="ECO:0000256" key="1">
    <source>
        <dbReference type="ARBA" id="ARBA00006336"/>
    </source>
</evidence>
<dbReference type="PANTHER" id="PTHR11080">
    <property type="entry name" value="PYRAZINAMIDASE/NICOTINAMIDASE"/>
    <property type="match status" value="1"/>
</dbReference>
<dbReference type="PANTHER" id="PTHR11080:SF2">
    <property type="entry name" value="LD05707P"/>
    <property type="match status" value="1"/>
</dbReference>
<evidence type="ECO:0000256" key="2">
    <source>
        <dbReference type="ARBA" id="ARBA00022801"/>
    </source>
</evidence>
<keyword evidence="2" id="KW-0378">Hydrolase</keyword>
<dbReference type="GO" id="GO:0016787">
    <property type="term" value="F:hydrolase activity"/>
    <property type="evidence" value="ECO:0007669"/>
    <property type="project" value="UniProtKB-KW"/>
</dbReference>
<proteinExistence type="inferred from homology"/>
<keyword evidence="6" id="KW-1185">Reference proteome</keyword>
<dbReference type="KEGG" id="snn:EWH46_00740"/>
<evidence type="ECO:0000313" key="5">
    <source>
        <dbReference type="Proteomes" id="UP000323522"/>
    </source>
</evidence>
<gene>
    <name evidence="3" type="ORF">ABIC99_002607</name>
    <name evidence="4" type="ORF">EWH46_00740</name>
</gene>
<evidence type="ECO:0000313" key="3">
    <source>
        <dbReference type="EMBL" id="MET3604786.1"/>
    </source>
</evidence>
<evidence type="ECO:0000313" key="6">
    <source>
        <dbReference type="Proteomes" id="UP001549111"/>
    </source>
</evidence>
<dbReference type="EMBL" id="CP035708">
    <property type="protein sequence ID" value="QEM99440.1"/>
    <property type="molecule type" value="Genomic_DNA"/>
</dbReference>
<name>A0A5C1PW90_9BURK</name>
<organism evidence="4 5">
    <name type="scientific">Sphaerotilus sulfidivorans</name>
    <dbReference type="NCBI Taxonomy" id="639200"/>
    <lineage>
        <taxon>Bacteria</taxon>
        <taxon>Pseudomonadati</taxon>
        <taxon>Pseudomonadota</taxon>
        <taxon>Betaproteobacteria</taxon>
        <taxon>Burkholderiales</taxon>
        <taxon>Sphaerotilaceae</taxon>
        <taxon>Sphaerotilus</taxon>
    </lineage>
</organism>
<comment type="similarity">
    <text evidence="1">Belongs to the isochorismatase family.</text>
</comment>
<reference evidence="3 6" key="2">
    <citation type="submission" date="2024-06" db="EMBL/GenBank/DDBJ databases">
        <title>Genomic Encyclopedia of Type Strains, Phase IV (KMG-IV): sequencing the most valuable type-strain genomes for metagenomic binning, comparative biology and taxonomic classification.</title>
        <authorList>
            <person name="Goeker M."/>
        </authorList>
    </citation>
    <scope>NUCLEOTIDE SEQUENCE [LARGE SCALE GENOMIC DNA]</scope>
    <source>
        <strain evidence="3 6">D-501</strain>
    </source>
</reference>